<evidence type="ECO:0008006" key="4">
    <source>
        <dbReference type="Google" id="ProtNLM"/>
    </source>
</evidence>
<dbReference type="OrthoDB" id="5196235at2"/>
<dbReference type="AlphaFoldDB" id="A0A2S6IU47"/>
<feature type="transmembrane region" description="Helical" evidence="1">
    <location>
        <begin position="309"/>
        <end position="328"/>
    </location>
</feature>
<dbReference type="Proteomes" id="UP000239485">
    <property type="component" value="Unassembled WGS sequence"/>
</dbReference>
<name>A0A2S6IU47_9ACTN</name>
<comment type="caution">
    <text evidence="2">The sequence shown here is derived from an EMBL/GenBank/DDBJ whole genome shotgun (WGS) entry which is preliminary data.</text>
</comment>
<keyword evidence="1" id="KW-0472">Membrane</keyword>
<feature type="transmembrane region" description="Helical" evidence="1">
    <location>
        <begin position="52"/>
        <end position="70"/>
    </location>
</feature>
<evidence type="ECO:0000313" key="3">
    <source>
        <dbReference type="Proteomes" id="UP000239485"/>
    </source>
</evidence>
<reference evidence="2 3" key="1">
    <citation type="submission" date="2018-02" db="EMBL/GenBank/DDBJ databases">
        <title>Genomic Encyclopedia of Archaeal and Bacterial Type Strains, Phase II (KMG-II): from individual species to whole genera.</title>
        <authorList>
            <person name="Goeker M."/>
        </authorList>
    </citation>
    <scope>NUCLEOTIDE SEQUENCE [LARGE SCALE GENOMIC DNA]</scope>
    <source>
        <strain evidence="2 3">DSM 22857</strain>
    </source>
</reference>
<dbReference type="EMBL" id="PTJD01000003">
    <property type="protein sequence ID" value="PPK97777.1"/>
    <property type="molecule type" value="Genomic_DNA"/>
</dbReference>
<feature type="transmembrane region" description="Helical" evidence="1">
    <location>
        <begin position="76"/>
        <end position="98"/>
    </location>
</feature>
<sequence>MPDAAARPAPTRPPGALWGDLLGRLPVALAAAVAAVCALAVPLVLLDAWRPWTAVPVVLVLGALAARIGWQVPAPAAPRWAVLLTLGVAAGHALWAGATRAEHLVLRRDAGSLANYAHHLSVHGGLPVDPSLRALGGPEALADPNVTVASPAFYEVGTGADVTVVPQFLLGAPALFSLGEWAGGWTGLLLVPALLSGAAVLAVAGLAGRLVGVRWAPLAAAVTALAQPVLHAARSTYSEPPALLLLAAAAALLAAACASRGTTAARLGGGAGLLFGGAGFVRVDALREVLLLLPVVAVLLVRRHPAARALLAGAVATTVLSGAAAVALSRPYLATIWGSLLPLLALTVLVALGCAVAVRLARGGFLARVGVLRSPRLPDVVAGLLAVVLLGLASRPLWLVVRQDPEDPGAKLVAGLQQRQDLPVDGGRTYAEHSVDWVAWYLGWPAVVVAAVVAVVLLRRLVAALRSGAELPAWSGPFAVALGSVLLTLYRPGITPDHPWADRRLVPVVLPAVVLLSVAGLAAALRWVGAWRAGELRAGRVPARLVPVVAGVGAVLLLAPAAAATAPVAGLRTERGQVAAVRTACRAFSPGDVALAVDSRARNEWPQVLRGVCGVPAASIVVPSRLGRPGSPAVVQAQRAAIDRAARRVREAGGRPVLVAADDPASLVRLGVPERAVRQAVRISTTEDERVLEERPDGAQRIHVGLWLAEAPGG</sequence>
<feature type="transmembrane region" description="Helical" evidence="1">
    <location>
        <begin position="380"/>
        <end position="401"/>
    </location>
</feature>
<feature type="transmembrane region" description="Helical" evidence="1">
    <location>
        <begin position="285"/>
        <end position="302"/>
    </location>
</feature>
<keyword evidence="3" id="KW-1185">Reference proteome</keyword>
<proteinExistence type="predicted"/>
<feature type="transmembrane region" description="Helical" evidence="1">
    <location>
        <begin position="438"/>
        <end position="459"/>
    </location>
</feature>
<organism evidence="2 3">
    <name type="scientific">Kineococcus xinjiangensis</name>
    <dbReference type="NCBI Taxonomy" id="512762"/>
    <lineage>
        <taxon>Bacteria</taxon>
        <taxon>Bacillati</taxon>
        <taxon>Actinomycetota</taxon>
        <taxon>Actinomycetes</taxon>
        <taxon>Kineosporiales</taxon>
        <taxon>Kineosporiaceae</taxon>
        <taxon>Kineococcus</taxon>
    </lineage>
</organism>
<accession>A0A2S6IU47</accession>
<feature type="transmembrane region" description="Helical" evidence="1">
    <location>
        <begin position="541"/>
        <end position="563"/>
    </location>
</feature>
<keyword evidence="1" id="KW-0812">Transmembrane</keyword>
<feature type="transmembrane region" description="Helical" evidence="1">
    <location>
        <begin position="185"/>
        <end position="207"/>
    </location>
</feature>
<feature type="transmembrane region" description="Helical" evidence="1">
    <location>
        <begin position="25"/>
        <end position="45"/>
    </location>
</feature>
<protein>
    <recommendedName>
        <fullName evidence="4">Dolichyl-phosphate-mannose-protein mannosyltransferase</fullName>
    </recommendedName>
</protein>
<feature type="transmembrane region" description="Helical" evidence="1">
    <location>
        <begin position="340"/>
        <end position="360"/>
    </location>
</feature>
<gene>
    <name evidence="2" type="ORF">CLV92_103312</name>
</gene>
<feature type="transmembrane region" description="Helical" evidence="1">
    <location>
        <begin position="510"/>
        <end position="529"/>
    </location>
</feature>
<feature type="transmembrane region" description="Helical" evidence="1">
    <location>
        <begin position="242"/>
        <end position="265"/>
    </location>
</feature>
<keyword evidence="1" id="KW-1133">Transmembrane helix</keyword>
<evidence type="ECO:0000256" key="1">
    <source>
        <dbReference type="SAM" id="Phobius"/>
    </source>
</evidence>
<evidence type="ECO:0000313" key="2">
    <source>
        <dbReference type="EMBL" id="PPK97777.1"/>
    </source>
</evidence>
<dbReference type="RefSeq" id="WP_104431925.1">
    <property type="nucleotide sequence ID" value="NZ_PTJD01000003.1"/>
</dbReference>
<feature type="transmembrane region" description="Helical" evidence="1">
    <location>
        <begin position="471"/>
        <end position="490"/>
    </location>
</feature>